<protein>
    <submittedName>
        <fullName evidence="1">Uncharacterized protein</fullName>
    </submittedName>
</protein>
<gene>
    <name evidence="1" type="ORF">LCGC14_1404600</name>
</gene>
<dbReference type="EMBL" id="LAZR01009208">
    <property type="protein sequence ID" value="KKM74017.1"/>
    <property type="molecule type" value="Genomic_DNA"/>
</dbReference>
<name>A0A0F9MXM8_9ZZZZ</name>
<reference evidence="1" key="1">
    <citation type="journal article" date="2015" name="Nature">
        <title>Complex archaea that bridge the gap between prokaryotes and eukaryotes.</title>
        <authorList>
            <person name="Spang A."/>
            <person name="Saw J.H."/>
            <person name="Jorgensen S.L."/>
            <person name="Zaremba-Niedzwiedzka K."/>
            <person name="Martijn J."/>
            <person name="Lind A.E."/>
            <person name="van Eijk R."/>
            <person name="Schleper C."/>
            <person name="Guy L."/>
            <person name="Ettema T.J."/>
        </authorList>
    </citation>
    <scope>NUCLEOTIDE SEQUENCE</scope>
</reference>
<evidence type="ECO:0000313" key="1">
    <source>
        <dbReference type="EMBL" id="KKM74017.1"/>
    </source>
</evidence>
<proteinExistence type="predicted"/>
<dbReference type="AlphaFoldDB" id="A0A0F9MXM8"/>
<sequence>MLDLILDTNINPVLLSSFVGALRLFGDNLGEIEEINIKGIDVEMIIVYKYNLILVAILDKDFMKHDIREEAEKALDMFYTLYSKEFNEEYIEVSQFHAFKEILSTQIEQYFNRIKTSLRESEIGDFGFFTDAIKKLRNGSH</sequence>
<accession>A0A0F9MXM8</accession>
<comment type="caution">
    <text evidence="1">The sequence shown here is derived from an EMBL/GenBank/DDBJ whole genome shotgun (WGS) entry which is preliminary data.</text>
</comment>
<organism evidence="1">
    <name type="scientific">marine sediment metagenome</name>
    <dbReference type="NCBI Taxonomy" id="412755"/>
    <lineage>
        <taxon>unclassified sequences</taxon>
        <taxon>metagenomes</taxon>
        <taxon>ecological metagenomes</taxon>
    </lineage>
</organism>